<dbReference type="EMBL" id="CP017831">
    <property type="protein sequence ID" value="AOZ97347.1"/>
    <property type="molecule type" value="Genomic_DNA"/>
</dbReference>
<reference evidence="3" key="1">
    <citation type="submission" date="2016-10" db="EMBL/GenBank/DDBJ databases">
        <title>The complete genome sequence of the rumen bacterium Butyrivibrio hungatei MB2003.</title>
        <authorList>
            <person name="Palevich N."/>
            <person name="Kelly W.J."/>
            <person name="Leahy S.C."/>
            <person name="Altermann E."/>
            <person name="Rakonjac J."/>
            <person name="Attwood G.T."/>
        </authorList>
    </citation>
    <scope>NUCLEOTIDE SEQUENCE [LARGE SCALE GENOMIC DNA]</scope>
    <source>
        <strain evidence="3">MB2003</strain>
    </source>
</reference>
<dbReference type="InterPro" id="IPR011009">
    <property type="entry name" value="Kinase-like_dom_sf"/>
</dbReference>
<organism evidence="2 3">
    <name type="scientific">Butyrivibrio hungatei</name>
    <dbReference type="NCBI Taxonomy" id="185008"/>
    <lineage>
        <taxon>Bacteria</taxon>
        <taxon>Bacillati</taxon>
        <taxon>Bacillota</taxon>
        <taxon>Clostridia</taxon>
        <taxon>Lachnospirales</taxon>
        <taxon>Lachnospiraceae</taxon>
        <taxon>Butyrivibrio</taxon>
    </lineage>
</organism>
<dbReference type="PROSITE" id="PS51464">
    <property type="entry name" value="SIS"/>
    <property type="match status" value="1"/>
</dbReference>
<dbReference type="GO" id="GO:0016779">
    <property type="term" value="F:nucleotidyltransferase activity"/>
    <property type="evidence" value="ECO:0007669"/>
    <property type="project" value="UniProtKB-ARBA"/>
</dbReference>
<evidence type="ECO:0000313" key="2">
    <source>
        <dbReference type="EMBL" id="AOZ97347.1"/>
    </source>
</evidence>
<dbReference type="CDD" id="cd05014">
    <property type="entry name" value="SIS_Kpsf"/>
    <property type="match status" value="1"/>
</dbReference>
<dbReference type="InterPro" id="IPR035474">
    <property type="entry name" value="SIS_Kpsf"/>
</dbReference>
<dbReference type="Pfam" id="PF01380">
    <property type="entry name" value="SIS"/>
    <property type="match status" value="1"/>
</dbReference>
<dbReference type="Pfam" id="PF12804">
    <property type="entry name" value="NTP_transf_3"/>
    <property type="match status" value="1"/>
</dbReference>
<accession>A0A1D9P3Z9</accession>
<dbReference type="Proteomes" id="UP000179284">
    <property type="component" value="Chromosome I"/>
</dbReference>
<evidence type="ECO:0000259" key="1">
    <source>
        <dbReference type="PROSITE" id="PS51464"/>
    </source>
</evidence>
<keyword evidence="3" id="KW-1185">Reference proteome</keyword>
<dbReference type="InterPro" id="IPR025877">
    <property type="entry name" value="MobA-like_NTP_Trfase"/>
</dbReference>
<dbReference type="PANTHER" id="PTHR38418:SF2">
    <property type="entry name" value="SUGAR ISOMERASE, KPSF_GUTQ (AFU_ORTHOLOGUE AFUA_6G08860)"/>
    <property type="match status" value="1"/>
</dbReference>
<feature type="domain" description="SIS" evidence="1">
    <location>
        <begin position="534"/>
        <end position="677"/>
    </location>
</feature>
<gene>
    <name evidence="2" type="ORF">bhn_I2314</name>
</gene>
<dbReference type="AlphaFoldDB" id="A0A1D9P3Z9"/>
<dbReference type="GO" id="GO:0097367">
    <property type="term" value="F:carbohydrate derivative binding"/>
    <property type="evidence" value="ECO:0007669"/>
    <property type="project" value="InterPro"/>
</dbReference>
<dbReference type="SUPFAM" id="SSF56112">
    <property type="entry name" value="Protein kinase-like (PK-like)"/>
    <property type="match status" value="1"/>
</dbReference>
<dbReference type="KEGG" id="bhu:bhn_I2314"/>
<evidence type="ECO:0000313" key="3">
    <source>
        <dbReference type="Proteomes" id="UP000179284"/>
    </source>
</evidence>
<proteinExistence type="predicted"/>
<dbReference type="InterPro" id="IPR001347">
    <property type="entry name" value="SIS_dom"/>
</dbReference>
<dbReference type="SUPFAM" id="SSF53448">
    <property type="entry name" value="Nucleotide-diphospho-sugar transferases"/>
    <property type="match status" value="1"/>
</dbReference>
<name>A0A1D9P3Z9_9FIRM</name>
<dbReference type="PANTHER" id="PTHR38418">
    <property type="entry name" value="SUGAR ISOMERASE, KPSF/GUTQ (AFU_ORTHOLOGUE AFUA_6G08860)"/>
    <property type="match status" value="1"/>
</dbReference>
<sequence length="699" mass="80775">MLDYIIVQAGGKGSRMQVLTRNKPKALVPVNNLPMIFHLFKKYPEKKYIIIGDYKIDVLERYLREFATVDYKLVSGSGHTGTCAGLSEALSYVPDGQRFMLIWCDLVLSDDYEIPETDNNIIGISKDFSCRWKYENGEFVEERSDEYGVAGHFIFKDKSYIDDLPTDGEFVRYLKGKGLKFEEQPLYRTKEYGLYSEWNKLPKMRCRPFNKITIDNDKVIKEGIDEQGKKLAVRECAWYQKMQGKNFDGIPAIYSYDPLVMELVDGKNIYEYTYLPTEQKKYVLEKIIGRLKEIHQMESAPYDEESYRVAYLDKTYDRLKKVRNLVPFANDPVVTINGRECRNIFYHQEEVERLVMQYAPREFVLIHGDCTFSNTVLRHDSDPVFIDPRGYFGNTEFYGDAAYDWVKLYYSLFSNYDQFNLKRFSLDIRDKDVTLDIGSNSWENMEEYFFELLEGEVTRRQVKILLAIIWLSLTTYAWEDYDSICGAFYNGLYYLEEALGMESAYSYFSRNMNFINSALQGISMSEMDRLILDCEKALKSGHKVIASGLGKNVPICEKFEGTMVSLGLDARFLHTNSAVHGEMGLVHPGDVLMILTKSGSTTESVYLAELMKKREGVKLWLMSCNENGTLVKYVDNKLIIPLEHEGDPWNIIPNNSTTCFLIVLQMIAMQLARRMDVSLDRFKENHPGGAIGEILSVEN</sequence>
<dbReference type="GO" id="GO:0016853">
    <property type="term" value="F:isomerase activity"/>
    <property type="evidence" value="ECO:0007669"/>
    <property type="project" value="UniProtKB-KW"/>
</dbReference>
<dbReference type="RefSeq" id="WP_236845920.1">
    <property type="nucleotide sequence ID" value="NZ_CP017831.1"/>
</dbReference>
<dbReference type="InterPro" id="IPR002575">
    <property type="entry name" value="Aminoglycoside_PTrfase"/>
</dbReference>
<dbReference type="Gene3D" id="3.90.550.10">
    <property type="entry name" value="Spore Coat Polysaccharide Biosynthesis Protein SpsA, Chain A"/>
    <property type="match status" value="1"/>
</dbReference>
<dbReference type="SUPFAM" id="SSF53697">
    <property type="entry name" value="SIS domain"/>
    <property type="match status" value="1"/>
</dbReference>
<dbReference type="GO" id="GO:1901135">
    <property type="term" value="P:carbohydrate derivative metabolic process"/>
    <property type="evidence" value="ECO:0007669"/>
    <property type="project" value="InterPro"/>
</dbReference>
<keyword evidence="2" id="KW-0413">Isomerase</keyword>
<dbReference type="Pfam" id="PF01636">
    <property type="entry name" value="APH"/>
    <property type="match status" value="1"/>
</dbReference>
<dbReference type="InterPro" id="IPR046348">
    <property type="entry name" value="SIS_dom_sf"/>
</dbReference>
<protein>
    <submittedName>
        <fullName evidence="2">Sugar phosphate isomerase</fullName>
    </submittedName>
</protein>
<dbReference type="InterPro" id="IPR029044">
    <property type="entry name" value="Nucleotide-diphossugar_trans"/>
</dbReference>
<dbReference type="Gene3D" id="3.40.50.10490">
    <property type="entry name" value="Glucose-6-phosphate isomerase like protein, domain 1"/>
    <property type="match status" value="1"/>
</dbReference>